<dbReference type="KEGG" id="acek:FLP30_01895"/>
<dbReference type="UniPathway" id="UPA00077">
    <property type="reaction ID" value="UER00155"/>
</dbReference>
<evidence type="ECO:0000256" key="3">
    <source>
        <dbReference type="ARBA" id="ARBA00013253"/>
    </source>
</evidence>
<comment type="pathway">
    <text evidence="1">Cofactor biosynthesis; tetrahydrofolate biosynthesis; 2-amino-4-hydroxy-6-hydroxymethyl-7,8-dihydropteridine diphosphate from 7,8-dihydroneopterin triphosphate: step 4/4.</text>
</comment>
<dbReference type="Pfam" id="PF01288">
    <property type="entry name" value="HPPK"/>
    <property type="match status" value="1"/>
</dbReference>
<keyword evidence="15" id="KW-1185">Reference proteome</keyword>
<dbReference type="GO" id="GO:0005524">
    <property type="term" value="F:ATP binding"/>
    <property type="evidence" value="ECO:0007669"/>
    <property type="project" value="UniProtKB-KW"/>
</dbReference>
<evidence type="ECO:0000256" key="11">
    <source>
        <dbReference type="ARBA" id="ARBA00029766"/>
    </source>
</evidence>
<organism evidence="14 15">
    <name type="scientific">Acetobacter vaccinii</name>
    <dbReference type="NCBI Taxonomy" id="2592655"/>
    <lineage>
        <taxon>Bacteria</taxon>
        <taxon>Pseudomonadati</taxon>
        <taxon>Pseudomonadota</taxon>
        <taxon>Alphaproteobacteria</taxon>
        <taxon>Acetobacterales</taxon>
        <taxon>Acetobacteraceae</taxon>
        <taxon>Acetobacter</taxon>
    </lineage>
</organism>
<evidence type="ECO:0000256" key="8">
    <source>
        <dbReference type="ARBA" id="ARBA00022840"/>
    </source>
</evidence>
<evidence type="ECO:0000256" key="12">
    <source>
        <dbReference type="ARBA" id="ARBA00033413"/>
    </source>
</evidence>
<keyword evidence="9" id="KW-0289">Folate biosynthesis</keyword>
<evidence type="ECO:0000256" key="5">
    <source>
        <dbReference type="ARBA" id="ARBA00022679"/>
    </source>
</evidence>
<comment type="function">
    <text evidence="10">Catalyzes the transfer of pyrophosphate from adenosine triphosphate (ATP) to 6-hydroxymethyl-7,8-dihydropterin, an enzymatic step in folate biosynthesis pathway.</text>
</comment>
<dbReference type="GO" id="GO:0003848">
    <property type="term" value="F:2-amino-4-hydroxy-6-hydroxymethyldihydropteridine diphosphokinase activity"/>
    <property type="evidence" value="ECO:0007669"/>
    <property type="project" value="UniProtKB-EC"/>
</dbReference>
<keyword evidence="6" id="KW-0547">Nucleotide-binding</keyword>
<reference evidence="14 15" key="1">
    <citation type="submission" date="2019-09" db="EMBL/GenBank/DDBJ databases">
        <title>Genome sequencing of strain KACC 21233.</title>
        <authorList>
            <person name="Heo J."/>
            <person name="Kim S.-J."/>
            <person name="Kim J.-S."/>
            <person name="Hong S.-B."/>
            <person name="Kwon S.-W."/>
        </authorList>
    </citation>
    <scope>NUCLEOTIDE SEQUENCE [LARGE SCALE GENOMIC DNA]</scope>
    <source>
        <strain evidence="14 15">KACC 21233</strain>
    </source>
</reference>
<evidence type="ECO:0000256" key="6">
    <source>
        <dbReference type="ARBA" id="ARBA00022741"/>
    </source>
</evidence>
<evidence type="ECO:0000313" key="14">
    <source>
        <dbReference type="EMBL" id="QEO18502.1"/>
    </source>
</evidence>
<dbReference type="InterPro" id="IPR035907">
    <property type="entry name" value="Hppk_sf"/>
</dbReference>
<feature type="domain" description="7,8-dihydro-6-hydroxymethylpterin-pyrophosphokinase" evidence="13">
    <location>
        <begin position="13"/>
        <end position="144"/>
    </location>
</feature>
<proteinExistence type="inferred from homology"/>
<protein>
    <recommendedName>
        <fullName evidence="4">2-amino-4-hydroxy-6-hydroxymethyldihydropteridine pyrophosphokinase</fullName>
        <ecNumber evidence="3">2.7.6.3</ecNumber>
    </recommendedName>
    <alternativeName>
        <fullName evidence="11">6-hydroxymethyl-7,8-dihydropterin pyrophosphokinase</fullName>
    </alternativeName>
    <alternativeName>
        <fullName evidence="12">7,8-dihydro-6-hydroxymethylpterin-pyrophosphokinase</fullName>
    </alternativeName>
</protein>
<dbReference type="InterPro" id="IPR000550">
    <property type="entry name" value="Hppk"/>
</dbReference>
<evidence type="ECO:0000256" key="10">
    <source>
        <dbReference type="ARBA" id="ARBA00029409"/>
    </source>
</evidence>
<dbReference type="NCBIfam" id="TIGR01498">
    <property type="entry name" value="folK"/>
    <property type="match status" value="1"/>
</dbReference>
<dbReference type="Proteomes" id="UP000324536">
    <property type="component" value="Chromosome"/>
</dbReference>
<dbReference type="EMBL" id="CP043506">
    <property type="protein sequence ID" value="QEO18502.1"/>
    <property type="molecule type" value="Genomic_DNA"/>
</dbReference>
<evidence type="ECO:0000259" key="13">
    <source>
        <dbReference type="Pfam" id="PF01288"/>
    </source>
</evidence>
<name>A0A5C1YU71_9PROT</name>
<keyword evidence="7 14" id="KW-0418">Kinase</keyword>
<evidence type="ECO:0000313" key="15">
    <source>
        <dbReference type="Proteomes" id="UP000324536"/>
    </source>
</evidence>
<dbReference type="PANTHER" id="PTHR43071:SF1">
    <property type="entry name" value="2-AMINO-4-HYDROXY-6-HYDROXYMETHYLDIHYDROPTERIDINE PYROPHOSPHOKINASE"/>
    <property type="match status" value="1"/>
</dbReference>
<evidence type="ECO:0000256" key="9">
    <source>
        <dbReference type="ARBA" id="ARBA00022909"/>
    </source>
</evidence>
<keyword evidence="8" id="KW-0067">ATP-binding</keyword>
<dbReference type="GO" id="GO:0016301">
    <property type="term" value="F:kinase activity"/>
    <property type="evidence" value="ECO:0007669"/>
    <property type="project" value="UniProtKB-KW"/>
</dbReference>
<dbReference type="OrthoDB" id="9808041at2"/>
<dbReference type="SUPFAM" id="SSF55083">
    <property type="entry name" value="6-hydroxymethyl-7,8-dihydropterin pyrophosphokinase, HPPK"/>
    <property type="match status" value="1"/>
</dbReference>
<dbReference type="CDD" id="cd00483">
    <property type="entry name" value="HPPK"/>
    <property type="match status" value="1"/>
</dbReference>
<evidence type="ECO:0000256" key="2">
    <source>
        <dbReference type="ARBA" id="ARBA00005810"/>
    </source>
</evidence>
<gene>
    <name evidence="14" type="primary">folK</name>
    <name evidence="14" type="ORF">FLP30_01895</name>
</gene>
<dbReference type="EC" id="2.7.6.3" evidence="3"/>
<evidence type="ECO:0000256" key="1">
    <source>
        <dbReference type="ARBA" id="ARBA00005051"/>
    </source>
</evidence>
<comment type="similarity">
    <text evidence="2">Belongs to the HPPK family.</text>
</comment>
<evidence type="ECO:0000256" key="7">
    <source>
        <dbReference type="ARBA" id="ARBA00022777"/>
    </source>
</evidence>
<dbReference type="GO" id="GO:0046656">
    <property type="term" value="P:folic acid biosynthetic process"/>
    <property type="evidence" value="ECO:0007669"/>
    <property type="project" value="UniProtKB-KW"/>
</dbReference>
<dbReference type="Gene3D" id="3.30.70.560">
    <property type="entry name" value="7,8-Dihydro-6-hydroxymethylpterin-pyrophosphokinase HPPK"/>
    <property type="match status" value="1"/>
</dbReference>
<accession>A0A5C1YU71</accession>
<dbReference type="PANTHER" id="PTHR43071">
    <property type="entry name" value="2-AMINO-4-HYDROXY-6-HYDROXYMETHYLDIHYDROPTERIDINE PYROPHOSPHOKINASE"/>
    <property type="match status" value="1"/>
</dbReference>
<keyword evidence="5 14" id="KW-0808">Transferase</keyword>
<sequence>MNKAIGNSRHALVAVGANLPYGGQNARVTCEQAVAALQVVPGLRVLAVSHWYETAPMPPSGQPPYVNGVVLCDTELDPFELLAALQTIETSCGRVRSVPNAARTLDLDLIACGDECLQTPDLVLPHPRAHERAFVLQPLHDVCPTWVHPRLGYGMADMLAAVQGQEIQRAGE</sequence>
<evidence type="ECO:0000256" key="4">
    <source>
        <dbReference type="ARBA" id="ARBA00016218"/>
    </source>
</evidence>
<dbReference type="GO" id="GO:0046654">
    <property type="term" value="P:tetrahydrofolate biosynthetic process"/>
    <property type="evidence" value="ECO:0007669"/>
    <property type="project" value="UniProtKB-UniPathway"/>
</dbReference>
<dbReference type="AlphaFoldDB" id="A0A5C1YU71"/>